<name>A0AA37BNH3_9ACTN</name>
<sequence length="161" mass="17715">MGAYRNGLLAGCDSPTGEERERVPLPAHDRRPDVERCSAIMRLWAIRRRSIRAVLLRPDRRILRFLIESAAPHGVTSVPDGPVTVALARVAGCTLPGAGMALGRLMAAGWLRRMPLDGDEPAGGRRVELVAPREHPRVLWSIGYPAHYETDETEPSDDHQG</sequence>
<comment type="caution">
    <text evidence="1">The sequence shown here is derived from an EMBL/GenBank/DDBJ whole genome shotgun (WGS) entry which is preliminary data.</text>
</comment>
<reference evidence="1" key="1">
    <citation type="journal article" date="2014" name="Int. J. Syst. Evol. Microbiol.">
        <title>Complete genome sequence of Corynebacterium casei LMG S-19264T (=DSM 44701T), isolated from a smear-ripened cheese.</title>
        <authorList>
            <consortium name="US DOE Joint Genome Institute (JGI-PGF)"/>
            <person name="Walter F."/>
            <person name="Albersmeier A."/>
            <person name="Kalinowski J."/>
            <person name="Ruckert C."/>
        </authorList>
    </citation>
    <scope>NUCLEOTIDE SEQUENCE</scope>
    <source>
        <strain evidence="1">JCM 3093</strain>
    </source>
</reference>
<accession>A0AA37BNH3</accession>
<dbReference type="AlphaFoldDB" id="A0AA37BNH3"/>
<proteinExistence type="predicted"/>
<evidence type="ECO:0000313" key="2">
    <source>
        <dbReference type="Proteomes" id="UP000627984"/>
    </source>
</evidence>
<dbReference type="EMBL" id="BMQD01000044">
    <property type="protein sequence ID" value="GGK98983.1"/>
    <property type="molecule type" value="Genomic_DNA"/>
</dbReference>
<gene>
    <name evidence="1" type="ORF">GCM10010126_67970</name>
</gene>
<protein>
    <submittedName>
        <fullName evidence="1">Uncharacterized protein</fullName>
    </submittedName>
</protein>
<dbReference type="Proteomes" id="UP000627984">
    <property type="component" value="Unassembled WGS sequence"/>
</dbReference>
<organism evidence="1 2">
    <name type="scientific">Planomonospora parontospora</name>
    <dbReference type="NCBI Taxonomy" id="58119"/>
    <lineage>
        <taxon>Bacteria</taxon>
        <taxon>Bacillati</taxon>
        <taxon>Actinomycetota</taxon>
        <taxon>Actinomycetes</taxon>
        <taxon>Streptosporangiales</taxon>
        <taxon>Streptosporangiaceae</taxon>
        <taxon>Planomonospora</taxon>
    </lineage>
</organism>
<reference evidence="1" key="2">
    <citation type="submission" date="2022-09" db="EMBL/GenBank/DDBJ databases">
        <authorList>
            <person name="Sun Q."/>
            <person name="Ohkuma M."/>
        </authorList>
    </citation>
    <scope>NUCLEOTIDE SEQUENCE</scope>
    <source>
        <strain evidence="1">JCM 3093</strain>
    </source>
</reference>
<evidence type="ECO:0000313" key="1">
    <source>
        <dbReference type="EMBL" id="GGK98983.1"/>
    </source>
</evidence>